<reference evidence="3" key="1">
    <citation type="submission" date="2019-09" db="EMBL/GenBank/DDBJ databases">
        <title>Characterisation of the sponge microbiome using genome-centric metagenomics.</title>
        <authorList>
            <person name="Engelberts J.P."/>
            <person name="Robbins S.J."/>
            <person name="De Goeij J.M."/>
            <person name="Aranda M."/>
            <person name="Bell S.C."/>
            <person name="Webster N.S."/>
        </authorList>
    </citation>
    <scope>NUCLEOTIDE SEQUENCE</scope>
    <source>
        <strain evidence="3">SB0664_bin_27</strain>
    </source>
</reference>
<dbReference type="Gene3D" id="3.40.50.12030">
    <property type="entry name" value="Uncharacterised protein family UPF0261, NC domain"/>
    <property type="match status" value="1"/>
</dbReference>
<name>A0A6B0YR97_9CHLR</name>
<protein>
    <submittedName>
        <fullName evidence="3">UPF0261 family protein</fullName>
    </submittedName>
</protein>
<dbReference type="Pfam" id="PF23189">
    <property type="entry name" value="UPF0261_C"/>
    <property type="match status" value="1"/>
</dbReference>
<dbReference type="InterPro" id="IPR051353">
    <property type="entry name" value="Tobamovirus_resist_UPF0261"/>
</dbReference>
<dbReference type="PIRSF" id="PIRSF033271">
    <property type="entry name" value="UCP033271"/>
    <property type="match status" value="1"/>
</dbReference>
<dbReference type="CDD" id="cd15488">
    <property type="entry name" value="Tm-1-like"/>
    <property type="match status" value="1"/>
</dbReference>
<dbReference type="NCBIfam" id="NF002674">
    <property type="entry name" value="PRK02399.1-2"/>
    <property type="match status" value="1"/>
</dbReference>
<evidence type="ECO:0000259" key="1">
    <source>
        <dbReference type="Pfam" id="PF06792"/>
    </source>
</evidence>
<dbReference type="Pfam" id="PF06792">
    <property type="entry name" value="UPF0261"/>
    <property type="match status" value="1"/>
</dbReference>
<dbReference type="InterPro" id="IPR008322">
    <property type="entry name" value="UPF0261"/>
</dbReference>
<dbReference type="InterPro" id="IPR056778">
    <property type="entry name" value="UPF0261_C"/>
</dbReference>
<organism evidence="3">
    <name type="scientific">Caldilineaceae bacterium SB0664_bin_27</name>
    <dbReference type="NCBI Taxonomy" id="2605260"/>
    <lineage>
        <taxon>Bacteria</taxon>
        <taxon>Bacillati</taxon>
        <taxon>Chloroflexota</taxon>
        <taxon>Caldilineae</taxon>
        <taxon>Caldilineales</taxon>
        <taxon>Caldilineaceae</taxon>
    </lineage>
</organism>
<dbReference type="Gene3D" id="3.40.50.12020">
    <property type="entry name" value="Uncharacterised protein family UPF0261, NN domain"/>
    <property type="match status" value="1"/>
</dbReference>
<proteinExistence type="predicted"/>
<feature type="domain" description="UPF0261" evidence="2">
    <location>
        <begin position="185"/>
        <end position="401"/>
    </location>
</feature>
<dbReference type="PANTHER" id="PTHR31862:SF1">
    <property type="entry name" value="UPF0261 DOMAIN PROTEIN (AFU_ORTHOLOGUE AFUA_1G10120)"/>
    <property type="match status" value="1"/>
</dbReference>
<dbReference type="AlphaFoldDB" id="A0A6B0YR97"/>
<dbReference type="EMBL" id="VXRG01000042">
    <property type="protein sequence ID" value="MXY92791.1"/>
    <property type="molecule type" value="Genomic_DNA"/>
</dbReference>
<dbReference type="PANTHER" id="PTHR31862">
    <property type="entry name" value="UPF0261 DOMAIN PROTEIN (AFU_ORTHOLOGUE AFUA_1G10120)"/>
    <property type="match status" value="1"/>
</dbReference>
<sequence>MSGTVLLVGALDTKGAEYAFVKDLIEAAGLQTLVVDFGVMGQPAFEPDVGRAEVAAAGGGDLAYLASGTHKDEAMRTMAQGLASVVERLYGEGRFDGILGMGGSGGTSIATSAMRTLPVGVPKVMVSTVGGGDVSAYAGSKDITFMPSVVDVAGINRLSRAIYANAAGAIAGMVKTEAEATADERPLIAASMFGNTTAAVDHARGLLEAEGFEVLVFHATGSGGRTMEDLIRDGYIAGCLDMTTTELADEICDGVFSAGPDRVQAAPGQGVPTVIVPGCVDMANFGGIETVPDHYRERTLYEWNPEVTLLRTNEEENRQMGAMLAAAANAGQAGKVSVLIPLGGVSMLDSEGDRFWDPGADQACYDALKNDLRADIPLIEMDANINDPEFAEKAVALLLEMLQE</sequence>
<feature type="domain" description="UPF0261" evidence="1">
    <location>
        <begin position="4"/>
        <end position="178"/>
    </location>
</feature>
<gene>
    <name evidence="3" type="ORF">F4Y42_05005</name>
</gene>
<accession>A0A6B0YR97</accession>
<comment type="caution">
    <text evidence="3">The sequence shown here is derived from an EMBL/GenBank/DDBJ whole genome shotgun (WGS) entry which is preliminary data.</text>
</comment>
<evidence type="ECO:0000259" key="2">
    <source>
        <dbReference type="Pfam" id="PF23189"/>
    </source>
</evidence>
<dbReference type="InterPro" id="IPR044122">
    <property type="entry name" value="UPF0261_N"/>
</dbReference>
<evidence type="ECO:0000313" key="3">
    <source>
        <dbReference type="EMBL" id="MXY92791.1"/>
    </source>
</evidence>